<feature type="domain" description="Ig-like" evidence="4">
    <location>
        <begin position="109"/>
        <end position="203"/>
    </location>
</feature>
<dbReference type="InterPro" id="IPR036179">
    <property type="entry name" value="Ig-like_dom_sf"/>
</dbReference>
<keyword evidence="3" id="KW-0472">Membrane</keyword>
<accession>A0A9D3MM96</accession>
<dbReference type="AlphaFoldDB" id="A0A9D3MM96"/>
<feature type="non-terminal residue" evidence="5">
    <location>
        <position position="206"/>
    </location>
</feature>
<evidence type="ECO:0000259" key="4">
    <source>
        <dbReference type="PROSITE" id="PS50835"/>
    </source>
</evidence>
<name>A0A9D3MM96_ANGAN</name>
<dbReference type="InterPro" id="IPR013106">
    <property type="entry name" value="Ig_V-set"/>
</dbReference>
<evidence type="ECO:0000313" key="6">
    <source>
        <dbReference type="Proteomes" id="UP001044222"/>
    </source>
</evidence>
<dbReference type="Gene3D" id="2.60.40.10">
    <property type="entry name" value="Immunoglobulins"/>
    <property type="match status" value="2"/>
</dbReference>
<keyword evidence="6" id="KW-1185">Reference proteome</keyword>
<keyword evidence="2" id="KW-0812">Transmembrane</keyword>
<dbReference type="GO" id="GO:0005886">
    <property type="term" value="C:plasma membrane"/>
    <property type="evidence" value="ECO:0007669"/>
    <property type="project" value="TreeGrafter"/>
</dbReference>
<dbReference type="InterPro" id="IPR050671">
    <property type="entry name" value="CD300_family_receptors"/>
</dbReference>
<feature type="non-terminal residue" evidence="5">
    <location>
        <position position="1"/>
    </location>
</feature>
<dbReference type="InterPro" id="IPR007110">
    <property type="entry name" value="Ig-like_dom"/>
</dbReference>
<sequence>GAGGTVSKVAVQRGRSVTIPCHYDRKYVNNVKYWCWGSTWLSCYTLVRTDSPKAEGETSVTDDPTHHVFAVTMTKLKTEDSGYYWCCVDIKGVGDDGTYLYLDVTAGTPGLWVDQQEMTGVEGSHASVQCHYNEPSSMKKWCRAEGACVEVNSGRSDIKDNRSKKVFIVTMRELNREDAGWYWCAAGELQIPVHITVTQKTTTTTV</sequence>
<evidence type="ECO:0000256" key="1">
    <source>
        <dbReference type="ARBA" id="ARBA00004370"/>
    </source>
</evidence>
<dbReference type="Proteomes" id="UP001044222">
    <property type="component" value="Unassembled WGS sequence"/>
</dbReference>
<dbReference type="InterPro" id="IPR013783">
    <property type="entry name" value="Ig-like_fold"/>
</dbReference>
<dbReference type="GO" id="GO:0004888">
    <property type="term" value="F:transmembrane signaling receptor activity"/>
    <property type="evidence" value="ECO:0007669"/>
    <property type="project" value="TreeGrafter"/>
</dbReference>
<comment type="subcellular location">
    <subcellularLocation>
        <location evidence="1">Membrane</location>
    </subcellularLocation>
</comment>
<protein>
    <recommendedName>
        <fullName evidence="4">Ig-like domain-containing protein</fullName>
    </recommendedName>
</protein>
<dbReference type="PANTHER" id="PTHR11860">
    <property type="entry name" value="POLYMERIC-IMMUNOGLOBULIN RECEPTOR"/>
    <property type="match status" value="1"/>
</dbReference>
<proteinExistence type="predicted"/>
<dbReference type="InterPro" id="IPR003599">
    <property type="entry name" value="Ig_sub"/>
</dbReference>
<dbReference type="CDD" id="cd05716">
    <property type="entry name" value="IgV_pIgR_like"/>
    <property type="match status" value="1"/>
</dbReference>
<dbReference type="EMBL" id="JAFIRN010000004">
    <property type="protein sequence ID" value="KAG5849895.1"/>
    <property type="molecule type" value="Genomic_DNA"/>
</dbReference>
<gene>
    <name evidence="5" type="ORF">ANANG_G00076540</name>
</gene>
<dbReference type="PANTHER" id="PTHR11860:SF87">
    <property type="entry name" value="CMRF35-LIKE MOLECULE 8"/>
    <property type="match status" value="1"/>
</dbReference>
<evidence type="ECO:0000256" key="2">
    <source>
        <dbReference type="ARBA" id="ARBA00022692"/>
    </source>
</evidence>
<evidence type="ECO:0000256" key="3">
    <source>
        <dbReference type="ARBA" id="ARBA00023136"/>
    </source>
</evidence>
<dbReference type="SUPFAM" id="SSF48726">
    <property type="entry name" value="Immunoglobulin"/>
    <property type="match status" value="2"/>
</dbReference>
<reference evidence="5" key="1">
    <citation type="submission" date="2021-01" db="EMBL/GenBank/DDBJ databases">
        <title>A chromosome-scale assembly of European eel, Anguilla anguilla.</title>
        <authorList>
            <person name="Henkel C."/>
            <person name="Jong-Raadsen S.A."/>
            <person name="Dufour S."/>
            <person name="Weltzien F.-A."/>
            <person name="Palstra A.P."/>
            <person name="Pelster B."/>
            <person name="Spaink H.P."/>
            <person name="Van Den Thillart G.E."/>
            <person name="Jansen H."/>
            <person name="Zahm M."/>
            <person name="Klopp C."/>
            <person name="Cedric C."/>
            <person name="Louis A."/>
            <person name="Berthelot C."/>
            <person name="Parey E."/>
            <person name="Roest Crollius H."/>
            <person name="Montfort J."/>
            <person name="Robinson-Rechavi M."/>
            <person name="Bucao C."/>
            <person name="Bouchez O."/>
            <person name="Gislard M."/>
            <person name="Lluch J."/>
            <person name="Milhes M."/>
            <person name="Lampietro C."/>
            <person name="Lopez Roques C."/>
            <person name="Donnadieu C."/>
            <person name="Braasch I."/>
            <person name="Desvignes T."/>
            <person name="Postlethwait J."/>
            <person name="Bobe J."/>
            <person name="Guiguen Y."/>
            <person name="Dirks R."/>
        </authorList>
    </citation>
    <scope>NUCLEOTIDE SEQUENCE</scope>
    <source>
        <strain evidence="5">Tag_6206</strain>
        <tissue evidence="5">Liver</tissue>
    </source>
</reference>
<comment type="caution">
    <text evidence="5">The sequence shown here is derived from an EMBL/GenBank/DDBJ whole genome shotgun (WGS) entry which is preliminary data.</text>
</comment>
<evidence type="ECO:0000313" key="5">
    <source>
        <dbReference type="EMBL" id="KAG5849895.1"/>
    </source>
</evidence>
<dbReference type="SMART" id="SM00409">
    <property type="entry name" value="IG"/>
    <property type="match status" value="2"/>
</dbReference>
<dbReference type="Pfam" id="PF07686">
    <property type="entry name" value="V-set"/>
    <property type="match status" value="2"/>
</dbReference>
<organism evidence="5 6">
    <name type="scientific">Anguilla anguilla</name>
    <name type="common">European freshwater eel</name>
    <name type="synonym">Muraena anguilla</name>
    <dbReference type="NCBI Taxonomy" id="7936"/>
    <lineage>
        <taxon>Eukaryota</taxon>
        <taxon>Metazoa</taxon>
        <taxon>Chordata</taxon>
        <taxon>Craniata</taxon>
        <taxon>Vertebrata</taxon>
        <taxon>Euteleostomi</taxon>
        <taxon>Actinopterygii</taxon>
        <taxon>Neopterygii</taxon>
        <taxon>Teleostei</taxon>
        <taxon>Anguilliformes</taxon>
        <taxon>Anguillidae</taxon>
        <taxon>Anguilla</taxon>
    </lineage>
</organism>
<dbReference type="PROSITE" id="PS50835">
    <property type="entry name" value="IG_LIKE"/>
    <property type="match status" value="1"/>
</dbReference>